<dbReference type="AlphaFoldDB" id="A0A844QLC4"/>
<keyword evidence="1" id="KW-1133">Transmembrane helix</keyword>
<dbReference type="RefSeq" id="WP_156715989.1">
    <property type="nucleotide sequence ID" value="NZ_WPHG01000010.1"/>
</dbReference>
<evidence type="ECO:0000313" key="3">
    <source>
        <dbReference type="Proteomes" id="UP000463224"/>
    </source>
</evidence>
<keyword evidence="3" id="KW-1185">Reference proteome</keyword>
<keyword evidence="1" id="KW-0812">Transmembrane</keyword>
<name>A0A844QLC4_9HYPH</name>
<evidence type="ECO:0000313" key="2">
    <source>
        <dbReference type="EMBL" id="MVB00106.1"/>
    </source>
</evidence>
<accession>A0A844QLC4</accession>
<sequence>MTVSISWWAIPALITAISFSWAFFTPMKPSSDYGFDIMPLFRLGAALIGSLVAWLVWALIF</sequence>
<reference evidence="2 3" key="1">
    <citation type="submission" date="2019-12" db="EMBL/GenBank/DDBJ databases">
        <title>Nitratireductor arenosus sp. nov., Isolated from sea sand, Jeju island, South Korea.</title>
        <authorList>
            <person name="Kim W."/>
        </authorList>
    </citation>
    <scope>NUCLEOTIDE SEQUENCE [LARGE SCALE GENOMIC DNA]</scope>
    <source>
        <strain evidence="2 3">CAU 1489</strain>
    </source>
</reference>
<dbReference type="EMBL" id="WPHG01000010">
    <property type="protein sequence ID" value="MVB00106.1"/>
    <property type="molecule type" value="Genomic_DNA"/>
</dbReference>
<evidence type="ECO:0008006" key="4">
    <source>
        <dbReference type="Google" id="ProtNLM"/>
    </source>
</evidence>
<feature type="transmembrane region" description="Helical" evidence="1">
    <location>
        <begin position="6"/>
        <end position="27"/>
    </location>
</feature>
<gene>
    <name evidence="2" type="ORF">GN330_22935</name>
</gene>
<organism evidence="2 3">
    <name type="scientific">Nitratireductor arenosus</name>
    <dbReference type="NCBI Taxonomy" id="2682096"/>
    <lineage>
        <taxon>Bacteria</taxon>
        <taxon>Pseudomonadati</taxon>
        <taxon>Pseudomonadota</taxon>
        <taxon>Alphaproteobacteria</taxon>
        <taxon>Hyphomicrobiales</taxon>
        <taxon>Phyllobacteriaceae</taxon>
        <taxon>Nitratireductor</taxon>
    </lineage>
</organism>
<protein>
    <recommendedName>
        <fullName evidence="4">Transmembrane protein</fullName>
    </recommendedName>
</protein>
<dbReference type="Proteomes" id="UP000463224">
    <property type="component" value="Unassembled WGS sequence"/>
</dbReference>
<proteinExistence type="predicted"/>
<comment type="caution">
    <text evidence="2">The sequence shown here is derived from an EMBL/GenBank/DDBJ whole genome shotgun (WGS) entry which is preliminary data.</text>
</comment>
<keyword evidence="1" id="KW-0472">Membrane</keyword>
<evidence type="ECO:0000256" key="1">
    <source>
        <dbReference type="SAM" id="Phobius"/>
    </source>
</evidence>
<feature type="transmembrane region" description="Helical" evidence="1">
    <location>
        <begin position="39"/>
        <end position="60"/>
    </location>
</feature>